<reference evidence="2 3" key="1">
    <citation type="submission" date="2015-10" db="EMBL/GenBank/DDBJ databases">
        <authorList>
            <person name="Gilbert D.G."/>
        </authorList>
    </citation>
    <scope>NUCLEOTIDE SEQUENCE [LARGE SCALE GENOMIC DNA]</scope>
    <source>
        <strain evidence="2 3">ChDC F311</strain>
    </source>
</reference>
<protein>
    <recommendedName>
        <fullName evidence="4">Conjugal transfer protein TraD</fullName>
    </recommendedName>
</protein>
<comment type="caution">
    <text evidence="2">The sequence shown here is derived from an EMBL/GenBank/DDBJ whole genome shotgun (WGS) entry which is preliminary data.</text>
</comment>
<name>A0A101K664_FUSNC</name>
<evidence type="ECO:0000256" key="1">
    <source>
        <dbReference type="SAM" id="Coils"/>
    </source>
</evidence>
<keyword evidence="1" id="KW-0175">Coiled coil</keyword>
<feature type="coiled-coil region" evidence="1">
    <location>
        <begin position="2"/>
        <end position="29"/>
    </location>
</feature>
<dbReference type="OrthoDB" id="82114at2"/>
<evidence type="ECO:0000313" key="3">
    <source>
        <dbReference type="Proteomes" id="UP000054800"/>
    </source>
</evidence>
<dbReference type="InterPro" id="IPR009444">
    <property type="entry name" value="Conjugal_tfr_TraD_a-type"/>
</dbReference>
<evidence type="ECO:0008006" key="4">
    <source>
        <dbReference type="Google" id="ProtNLM"/>
    </source>
</evidence>
<evidence type="ECO:0000313" key="2">
    <source>
        <dbReference type="EMBL" id="KUL98260.1"/>
    </source>
</evidence>
<dbReference type="EMBL" id="LMVH01000001">
    <property type="protein sequence ID" value="KUL98260.1"/>
    <property type="molecule type" value="Genomic_DNA"/>
</dbReference>
<dbReference type="Proteomes" id="UP000054800">
    <property type="component" value="Unassembled WGS sequence"/>
</dbReference>
<organism evidence="2 3">
    <name type="scientific">Fusobacterium nucleatum subsp. nucleatum</name>
    <dbReference type="NCBI Taxonomy" id="76856"/>
    <lineage>
        <taxon>Bacteria</taxon>
        <taxon>Fusobacteriati</taxon>
        <taxon>Fusobacteriota</taxon>
        <taxon>Fusobacteriia</taxon>
        <taxon>Fusobacteriales</taxon>
        <taxon>Fusobacteriaceae</taxon>
        <taxon>Fusobacterium</taxon>
    </lineage>
</organism>
<dbReference type="Pfam" id="PF06412">
    <property type="entry name" value="TraD"/>
    <property type="match status" value="1"/>
</dbReference>
<gene>
    <name evidence="2" type="ORF">RO03_01635</name>
</gene>
<accession>A0A101K664</accession>
<proteinExistence type="predicted"/>
<dbReference type="AlphaFoldDB" id="A0A101K664"/>
<sequence>MEQNYDDKIKEVKSSLNKLESKKNKTNSLTRKERAAHLIQKGALLEIARIDNVDSEILLGYFLWFKDVPKEKLEKLKARGREEFEKSKKEKNKFLKIK</sequence>
<dbReference type="RefSeq" id="WP_008693636.1">
    <property type="nucleotide sequence ID" value="NZ_LMVH01000001.1"/>
</dbReference>